<organism evidence="1">
    <name type="scientific">Arundo donax</name>
    <name type="common">Giant reed</name>
    <name type="synonym">Donax arundinaceus</name>
    <dbReference type="NCBI Taxonomy" id="35708"/>
    <lineage>
        <taxon>Eukaryota</taxon>
        <taxon>Viridiplantae</taxon>
        <taxon>Streptophyta</taxon>
        <taxon>Embryophyta</taxon>
        <taxon>Tracheophyta</taxon>
        <taxon>Spermatophyta</taxon>
        <taxon>Magnoliopsida</taxon>
        <taxon>Liliopsida</taxon>
        <taxon>Poales</taxon>
        <taxon>Poaceae</taxon>
        <taxon>PACMAD clade</taxon>
        <taxon>Arundinoideae</taxon>
        <taxon>Arundineae</taxon>
        <taxon>Arundo</taxon>
    </lineage>
</organism>
<reference evidence="1" key="1">
    <citation type="submission" date="2014-09" db="EMBL/GenBank/DDBJ databases">
        <authorList>
            <person name="Magalhaes I.L.F."/>
            <person name="Oliveira U."/>
            <person name="Santos F.R."/>
            <person name="Vidigal T.H.D.A."/>
            <person name="Brescovit A.D."/>
            <person name="Santos A.J."/>
        </authorList>
    </citation>
    <scope>NUCLEOTIDE SEQUENCE</scope>
    <source>
        <tissue evidence="1">Shoot tissue taken approximately 20 cm above the soil surface</tissue>
    </source>
</reference>
<reference evidence="1" key="2">
    <citation type="journal article" date="2015" name="Data Brief">
        <title>Shoot transcriptome of the giant reed, Arundo donax.</title>
        <authorList>
            <person name="Barrero R.A."/>
            <person name="Guerrero F.D."/>
            <person name="Moolhuijzen P."/>
            <person name="Goolsby J.A."/>
            <person name="Tidwell J."/>
            <person name="Bellgard S.E."/>
            <person name="Bellgard M.I."/>
        </authorList>
    </citation>
    <scope>NUCLEOTIDE SEQUENCE</scope>
    <source>
        <tissue evidence="1">Shoot tissue taken approximately 20 cm above the soil surface</tissue>
    </source>
</reference>
<name>A0A0A9A5G1_ARUDO</name>
<protein>
    <submittedName>
        <fullName evidence="1">Uncharacterized protein</fullName>
    </submittedName>
</protein>
<dbReference type="AlphaFoldDB" id="A0A0A9A5G1"/>
<accession>A0A0A9A5G1</accession>
<dbReference type="EMBL" id="GBRH01252762">
    <property type="protein sequence ID" value="JAD45133.1"/>
    <property type="molecule type" value="Transcribed_RNA"/>
</dbReference>
<evidence type="ECO:0000313" key="1">
    <source>
        <dbReference type="EMBL" id="JAD45133.1"/>
    </source>
</evidence>
<proteinExistence type="predicted"/>
<sequence>MEYFSKMAHSIPREWENKNGTCSGSFTLAKNLFTRFWYPFAIKPSRGLLTSLASSTQILQKKQFRLAHPSWLRLEACLSCSSNLPQL</sequence>